<feature type="transmembrane region" description="Helical" evidence="1">
    <location>
        <begin position="240"/>
        <end position="261"/>
    </location>
</feature>
<sequence>MSTALLLTIAIAGVLILLLMVIKAKVHPFVALLVVSFMVALATGIPVDNIMKAITGGMGGLLGSITIIIGLGAMLGGMIEASNGAESLAQRFTRSLGPKHTVAALTMAAFILGIPVFFEVGFIIVVPIIYGFSKVAHVSPLKFGLPMAGVMLAVHVALPTHPGAAAAGAMLGADIGWLMMVGIAIAIPASIVGYFTARSMNHRHYALSIEVLEQMQLSKPESSTLPESSTVPGHQAIPGAGLIASLIVIPIGIILLGTIAATTLPADNLLRKAMVLAGTPAVALLIALALATYFLALRRGWSKDKISEVMSAAIPTSAAVIMVAGAGGAFGKVLVESGVGKALAESLTAIHLPIIPAAFIISLALRASQGSATVAIITTSGLLSQAVSGMSHMQLVLVTLSACFGGLGLSHVNDAGFWVVTRYLGLSVADGLKTWTVLTTVMGLVGFIIIQIVWFII</sequence>
<keyword evidence="1" id="KW-1133">Transmembrane helix</keyword>
<reference evidence="3 5" key="2">
    <citation type="submission" date="2019-06" db="EMBL/GenBank/DDBJ databases">
        <title>Complete genome of Dickeya zeae PL65.</title>
        <authorList>
            <person name="Boluk G."/>
            <person name="Arif M."/>
        </authorList>
    </citation>
    <scope>NUCLEOTIDE SEQUENCE [LARGE SCALE GENOMIC DNA]</scope>
    <source>
        <strain evidence="3 5">PL65</strain>
    </source>
</reference>
<dbReference type="GO" id="GO:0005886">
    <property type="term" value="C:plasma membrane"/>
    <property type="evidence" value="ECO:0007669"/>
    <property type="project" value="TreeGrafter"/>
</dbReference>
<dbReference type="AlphaFoldDB" id="A0AAE6YX40"/>
<reference evidence="2 4" key="1">
    <citation type="submission" date="2018-11" db="EMBL/GenBank/DDBJ databases">
        <title>Complete genome sequence of Dickeya zeae strain CE1 infecting Canna edulis Ker-Gawl. in China.</title>
        <authorList>
            <person name="Zhang J."/>
            <person name="Lin B."/>
            <person name="Shen H."/>
            <person name="Jiang S."/>
            <person name="Pu X."/>
            <person name="Sun D."/>
        </authorList>
    </citation>
    <scope>NUCLEOTIDE SEQUENCE [LARGE SCALE GENOMIC DNA]</scope>
    <source>
        <strain evidence="2 4">CE1</strain>
    </source>
</reference>
<feature type="transmembrane region" description="Helical" evidence="1">
    <location>
        <begin position="29"/>
        <end position="47"/>
    </location>
</feature>
<feature type="transmembrane region" description="Helical" evidence="1">
    <location>
        <begin position="6"/>
        <end position="22"/>
    </location>
</feature>
<feature type="transmembrane region" description="Helical" evidence="1">
    <location>
        <begin position="309"/>
        <end position="330"/>
    </location>
</feature>
<dbReference type="GO" id="GO:0015128">
    <property type="term" value="F:gluconate transmembrane transporter activity"/>
    <property type="evidence" value="ECO:0007669"/>
    <property type="project" value="InterPro"/>
</dbReference>
<dbReference type="NCBIfam" id="NF007332">
    <property type="entry name" value="PRK09821.1"/>
    <property type="match status" value="1"/>
</dbReference>
<protein>
    <submittedName>
        <fullName evidence="2">GntP family transporter</fullName>
    </submittedName>
</protein>
<dbReference type="InterPro" id="IPR003474">
    <property type="entry name" value="Glcn_transporter"/>
</dbReference>
<feature type="transmembrane region" description="Helical" evidence="1">
    <location>
        <begin position="59"/>
        <end position="81"/>
    </location>
</feature>
<dbReference type="Proteomes" id="UP000500801">
    <property type="component" value="Chromosome"/>
</dbReference>
<evidence type="ECO:0000256" key="1">
    <source>
        <dbReference type="SAM" id="Phobius"/>
    </source>
</evidence>
<proteinExistence type="predicted"/>
<dbReference type="PANTHER" id="PTHR30354:SF25">
    <property type="entry name" value="INNER MEMBRANE PERMEASE YGBN"/>
    <property type="match status" value="1"/>
</dbReference>
<evidence type="ECO:0000313" key="4">
    <source>
        <dbReference type="Proteomes" id="UP000500801"/>
    </source>
</evidence>
<evidence type="ECO:0000313" key="3">
    <source>
        <dbReference type="EMBL" id="QYM92837.1"/>
    </source>
</evidence>
<dbReference type="EMBL" id="CP040817">
    <property type="protein sequence ID" value="QYM92837.1"/>
    <property type="molecule type" value="Genomic_DNA"/>
</dbReference>
<feature type="transmembrane region" description="Helical" evidence="1">
    <location>
        <begin position="102"/>
        <end position="130"/>
    </location>
</feature>
<dbReference type="RefSeq" id="WP_168361168.1">
    <property type="nucleotide sequence ID" value="NZ_CP033622.1"/>
</dbReference>
<organism evidence="2 4">
    <name type="scientific">Dickeya zeae</name>
    <dbReference type="NCBI Taxonomy" id="204042"/>
    <lineage>
        <taxon>Bacteria</taxon>
        <taxon>Pseudomonadati</taxon>
        <taxon>Pseudomonadota</taxon>
        <taxon>Gammaproteobacteria</taxon>
        <taxon>Enterobacterales</taxon>
        <taxon>Pectobacteriaceae</taxon>
        <taxon>Dickeya</taxon>
    </lineage>
</organism>
<keyword evidence="1" id="KW-0812">Transmembrane</keyword>
<dbReference type="PIRSF" id="PIRSF002746">
    <property type="entry name" value="Gluconate_transporter"/>
    <property type="match status" value="1"/>
</dbReference>
<dbReference type="NCBIfam" id="TIGR00791">
    <property type="entry name" value="gntP"/>
    <property type="match status" value="1"/>
</dbReference>
<evidence type="ECO:0000313" key="2">
    <source>
        <dbReference type="EMBL" id="QIZ49425.1"/>
    </source>
</evidence>
<feature type="transmembrane region" description="Helical" evidence="1">
    <location>
        <begin position="432"/>
        <end position="456"/>
    </location>
</feature>
<gene>
    <name evidence="2" type="ORF">DWG24_00790</name>
    <name evidence="3" type="ORF">FGI21_13690</name>
</gene>
<accession>A0AAE6YX40</accession>
<feature type="transmembrane region" description="Helical" evidence="1">
    <location>
        <begin position="175"/>
        <end position="197"/>
    </location>
</feature>
<evidence type="ECO:0000313" key="5">
    <source>
        <dbReference type="Proteomes" id="UP000824976"/>
    </source>
</evidence>
<feature type="transmembrane region" description="Helical" evidence="1">
    <location>
        <begin position="395"/>
        <end position="412"/>
    </location>
</feature>
<dbReference type="EMBL" id="CP033622">
    <property type="protein sequence ID" value="QIZ49425.1"/>
    <property type="molecule type" value="Genomic_DNA"/>
</dbReference>
<name>A0AAE6YX40_9GAMM</name>
<feature type="transmembrane region" description="Helical" evidence="1">
    <location>
        <begin position="273"/>
        <end position="297"/>
    </location>
</feature>
<dbReference type="Proteomes" id="UP000824976">
    <property type="component" value="Chromosome"/>
</dbReference>
<keyword evidence="1" id="KW-0472">Membrane</keyword>
<feature type="transmembrane region" description="Helical" evidence="1">
    <location>
        <begin position="350"/>
        <end position="383"/>
    </location>
</feature>
<dbReference type="PANTHER" id="PTHR30354">
    <property type="entry name" value="GNT FAMILY GLUCONATE TRANSPORTER"/>
    <property type="match status" value="1"/>
</dbReference>
<keyword evidence="5" id="KW-1185">Reference proteome</keyword>
<dbReference type="Pfam" id="PF02447">
    <property type="entry name" value="GntP_permease"/>
    <property type="match status" value="1"/>
</dbReference>